<dbReference type="InterPro" id="IPR038765">
    <property type="entry name" value="Papain-like_cys_pep_sf"/>
</dbReference>
<dbReference type="EMBL" id="JBDKWZ010000006">
    <property type="protein sequence ID" value="MEN7548703.1"/>
    <property type="molecule type" value="Genomic_DNA"/>
</dbReference>
<sequence>MFKKVVFIVVVSGLLLTVFYWKEIRKKTQTITAQKRVETFMSGSLQEGDIIFQTSGSNQSKAIQLATKSRYSHMGILYKQGEQWGVYEAVQPVKLTALKEWIQRGEQGHYVIKRLKNAKRILTPETLSKMKMAGTKYKGKDYDIYFEWSDEKIYCSELVWKIYKEGAGIELGKLEKLRDFDLSSTIVRQKLKERYGETLPLNEEVISPAAIFDSKQLETIGSD</sequence>
<dbReference type="Pfam" id="PF05708">
    <property type="entry name" value="Peptidase_C92"/>
    <property type="match status" value="1"/>
</dbReference>
<evidence type="ECO:0000313" key="2">
    <source>
        <dbReference type="EMBL" id="MEN7548703.1"/>
    </source>
</evidence>
<dbReference type="Proteomes" id="UP001403385">
    <property type="component" value="Unassembled WGS sequence"/>
</dbReference>
<accession>A0AAW9SBJ1</accession>
<keyword evidence="1" id="KW-0472">Membrane</keyword>
<dbReference type="AlphaFoldDB" id="A0AAW9SBJ1"/>
<reference evidence="2 3" key="1">
    <citation type="submission" date="2024-04" db="EMBL/GenBank/DDBJ databases">
        <title>Novel genus in family Flammeovirgaceae.</title>
        <authorList>
            <person name="Nguyen T.H."/>
            <person name="Vuong T.Q."/>
            <person name="Le H."/>
            <person name="Kim S.-G."/>
        </authorList>
    </citation>
    <scope>NUCLEOTIDE SEQUENCE [LARGE SCALE GENOMIC DNA]</scope>
    <source>
        <strain evidence="2 3">JCM 23209</strain>
    </source>
</reference>
<organism evidence="2 3">
    <name type="scientific">Rapidithrix thailandica</name>
    <dbReference type="NCBI Taxonomy" id="413964"/>
    <lineage>
        <taxon>Bacteria</taxon>
        <taxon>Pseudomonadati</taxon>
        <taxon>Bacteroidota</taxon>
        <taxon>Cytophagia</taxon>
        <taxon>Cytophagales</taxon>
        <taxon>Flammeovirgaceae</taxon>
        <taxon>Rapidithrix</taxon>
    </lineage>
</organism>
<evidence type="ECO:0000256" key="1">
    <source>
        <dbReference type="SAM" id="Phobius"/>
    </source>
</evidence>
<proteinExistence type="predicted"/>
<dbReference type="SUPFAM" id="SSF54001">
    <property type="entry name" value="Cysteine proteinases"/>
    <property type="match status" value="1"/>
</dbReference>
<keyword evidence="1" id="KW-0812">Transmembrane</keyword>
<dbReference type="InterPro" id="IPR024453">
    <property type="entry name" value="Peptidase_C92"/>
</dbReference>
<gene>
    <name evidence="2" type="ORF">AAG747_12335</name>
</gene>
<dbReference type="Gene3D" id="3.90.1720.10">
    <property type="entry name" value="endopeptidase domain like (from Nostoc punctiforme)"/>
    <property type="match status" value="1"/>
</dbReference>
<keyword evidence="3" id="KW-1185">Reference proteome</keyword>
<comment type="caution">
    <text evidence="2">The sequence shown here is derived from an EMBL/GenBank/DDBJ whole genome shotgun (WGS) entry which is preliminary data.</text>
</comment>
<dbReference type="NCBIfam" id="NF007458">
    <property type="entry name" value="PRK10030.1"/>
    <property type="match status" value="1"/>
</dbReference>
<feature type="transmembrane region" description="Helical" evidence="1">
    <location>
        <begin position="6"/>
        <end position="21"/>
    </location>
</feature>
<dbReference type="RefSeq" id="WP_346821480.1">
    <property type="nucleotide sequence ID" value="NZ_JBDKWZ010000006.1"/>
</dbReference>
<keyword evidence="1" id="KW-1133">Transmembrane helix</keyword>
<evidence type="ECO:0000313" key="3">
    <source>
        <dbReference type="Proteomes" id="UP001403385"/>
    </source>
</evidence>
<protein>
    <submittedName>
        <fullName evidence="2">YiiX family permuted papain-like enzyme</fullName>
    </submittedName>
</protein>
<name>A0AAW9SBJ1_9BACT</name>